<gene>
    <name evidence="20" type="ORF">FGO68_gene16066</name>
</gene>
<evidence type="ECO:0000256" key="17">
    <source>
        <dbReference type="ARBA" id="ARBA00044717"/>
    </source>
</evidence>
<comment type="pathway">
    <text evidence="3">Protein modification; protein glycosylation.</text>
</comment>
<dbReference type="EC" id="2.7.8.15" evidence="5"/>
<comment type="function">
    <text evidence="17">UDP-N-acetylglucosamine--dolichyl-phosphate N-acetylglucosaminephosphotransferase that operates in the biosynthetic pathway of dolichol-linked oligosaccharides, the glycan precursors employed in protein asparagine (N)-glycosylation. The assembly of dolichol-linked oligosaccharides begins on the cytosolic side of the endoplasmic reticulum membrane and finishes in its lumen. The sequential addition of sugars to dolichol pyrophosphate produces dolichol-linked oligosaccharides containing fourteen sugars, including two GlcNAcs, nine mannoses and three glucoses. Once assembled, the oligosaccharide is transferred from the lipid to nascent proteins by oligosaccharyltransferases. Catalyzes the initial step of dolichol-linked oligosaccharide biosynthesis, transfering GlcNAc-1-P from cytosolic UDP-GlcNAc onto the carrier lipid dolichyl phosphate (P-dolichol), yielding GlcNAc-P-P-dolichol embedded in the cytoplasmic leaflet of the endoplasmic reticulum membrane.</text>
</comment>
<dbReference type="Pfam" id="PF00953">
    <property type="entry name" value="Glycos_transf_4"/>
    <property type="match status" value="1"/>
</dbReference>
<keyword evidence="13 19" id="KW-1133">Transmembrane helix</keyword>
<dbReference type="InterPro" id="IPR000715">
    <property type="entry name" value="Glycosyl_transferase_4"/>
</dbReference>
<dbReference type="GO" id="GO:0005789">
    <property type="term" value="C:endoplasmic reticulum membrane"/>
    <property type="evidence" value="ECO:0007669"/>
    <property type="project" value="UniProtKB-SubCell"/>
</dbReference>
<evidence type="ECO:0000256" key="5">
    <source>
        <dbReference type="ARBA" id="ARBA00013225"/>
    </source>
</evidence>
<feature type="transmembrane region" description="Helical" evidence="19">
    <location>
        <begin position="421"/>
        <end position="440"/>
    </location>
</feature>
<dbReference type="GO" id="GO:0016757">
    <property type="term" value="F:glycosyltransferase activity"/>
    <property type="evidence" value="ECO:0007669"/>
    <property type="project" value="UniProtKB-KW"/>
</dbReference>
<evidence type="ECO:0000256" key="13">
    <source>
        <dbReference type="ARBA" id="ARBA00022989"/>
    </source>
</evidence>
<keyword evidence="14 19" id="KW-0472">Membrane</keyword>
<feature type="transmembrane region" description="Helical" evidence="19">
    <location>
        <begin position="66"/>
        <end position="85"/>
    </location>
</feature>
<evidence type="ECO:0000256" key="18">
    <source>
        <dbReference type="ARBA" id="ARBA00045078"/>
    </source>
</evidence>
<dbReference type="CDD" id="cd06855">
    <property type="entry name" value="GT_GPT_euk"/>
    <property type="match status" value="1"/>
</dbReference>
<evidence type="ECO:0000313" key="20">
    <source>
        <dbReference type="EMBL" id="TNV78933.1"/>
    </source>
</evidence>
<evidence type="ECO:0000256" key="15">
    <source>
        <dbReference type="ARBA" id="ARBA00029567"/>
    </source>
</evidence>
<accession>A0A8J8T2D6</accession>
<evidence type="ECO:0000256" key="3">
    <source>
        <dbReference type="ARBA" id="ARBA00004922"/>
    </source>
</evidence>
<dbReference type="GO" id="GO:0003975">
    <property type="term" value="F:UDP-N-acetylglucosamine-dolichyl-phosphate N-acetylglucosaminephosphotransferase activity"/>
    <property type="evidence" value="ECO:0007669"/>
    <property type="project" value="UniProtKB-EC"/>
</dbReference>
<keyword evidence="9 19" id="KW-0812">Transmembrane</keyword>
<feature type="transmembrane region" description="Helical" evidence="19">
    <location>
        <begin position="91"/>
        <end position="110"/>
    </location>
</feature>
<dbReference type="OrthoDB" id="10262326at2759"/>
<keyword evidence="7" id="KW-0328">Glycosyltransferase</keyword>
<feature type="transmembrane region" description="Helical" evidence="19">
    <location>
        <begin position="147"/>
        <end position="166"/>
    </location>
</feature>
<sequence>MRRDTVCNNLNYSIKMSDARSKKDDDLTKKSSIVKDETLLDLQSRYKMDEQIWTASKRGFPFNIPLWFVIALALGTPIAASFLCFESGNAYLWKAYLFTLCISVVAYFVTDKAIEQFKESLEKNGLFGKDLNKAGVRESKPPVPEGLGIVIAIVFLMVTILGQVLLDFTQAKLVEYNAGLLATCMAVLLGFADDVVDLKWRHKLIVPTIATFPLLVAYNGVTSVVVPRFLQPFLGSIVNLGILYHIYMGMLAVFCTNSINIYAGINGIEAGQSFVIGCFIFLHNVIEIYLGTSPQIVSQHIFSLTIIIPFIMVTLALIKHNKFPSKVFVGDTFCYFAGMTFAMVGILGHFTKTMLLFFLPQIFNFVLSMPQIFGIIHCPRHRLPKFNDKTYRLECVHNHFTNINAFLRIFGPTNEQQSCNFLLMVQIISCSGALFLRYVVGGWMY</sequence>
<organism evidence="20 21">
    <name type="scientific">Halteria grandinella</name>
    <dbReference type="NCBI Taxonomy" id="5974"/>
    <lineage>
        <taxon>Eukaryota</taxon>
        <taxon>Sar</taxon>
        <taxon>Alveolata</taxon>
        <taxon>Ciliophora</taxon>
        <taxon>Intramacronucleata</taxon>
        <taxon>Spirotrichea</taxon>
        <taxon>Stichotrichia</taxon>
        <taxon>Sporadotrichida</taxon>
        <taxon>Halteriidae</taxon>
        <taxon>Halteria</taxon>
    </lineage>
</organism>
<evidence type="ECO:0000256" key="1">
    <source>
        <dbReference type="ARBA" id="ARBA00001946"/>
    </source>
</evidence>
<dbReference type="GO" id="GO:0006488">
    <property type="term" value="P:dolichol-linked oligosaccharide biosynthetic process"/>
    <property type="evidence" value="ECO:0007669"/>
    <property type="project" value="InterPro"/>
</dbReference>
<feature type="transmembrane region" description="Helical" evidence="19">
    <location>
        <begin position="274"/>
        <end position="291"/>
    </location>
</feature>
<feature type="transmembrane region" description="Helical" evidence="19">
    <location>
        <begin position="327"/>
        <end position="348"/>
    </location>
</feature>
<keyword evidence="11" id="KW-0256">Endoplasmic reticulum</keyword>
<evidence type="ECO:0000256" key="16">
    <source>
        <dbReference type="ARBA" id="ARBA00033238"/>
    </source>
</evidence>
<comment type="similarity">
    <text evidence="4">Belongs to the glycosyltransferase 4 family.</text>
</comment>
<comment type="catalytic activity">
    <reaction evidence="18">
        <text>a di-trans,poly-cis-dolichyl phosphate + UDP-N-acetyl-alpha-D-glucosamine = an N-acetyl-alpha-D-glucosaminyl-diphospho-di-trans,poly-cis-dolichol + UMP</text>
        <dbReference type="Rhea" id="RHEA:13289"/>
        <dbReference type="Rhea" id="RHEA-COMP:19498"/>
        <dbReference type="Rhea" id="RHEA-COMP:19507"/>
        <dbReference type="ChEBI" id="CHEBI:57683"/>
        <dbReference type="ChEBI" id="CHEBI:57705"/>
        <dbReference type="ChEBI" id="CHEBI:57865"/>
        <dbReference type="ChEBI" id="CHEBI:58427"/>
        <dbReference type="EC" id="2.7.8.15"/>
    </reaction>
    <physiologicalReaction direction="left-to-right" evidence="18">
        <dbReference type="Rhea" id="RHEA:13290"/>
    </physiologicalReaction>
</comment>
<feature type="transmembrane region" description="Helical" evidence="19">
    <location>
        <begin position="178"/>
        <end position="196"/>
    </location>
</feature>
<proteinExistence type="inferred from homology"/>
<name>A0A8J8T2D6_HALGN</name>
<feature type="transmembrane region" description="Helical" evidence="19">
    <location>
        <begin position="242"/>
        <end position="262"/>
    </location>
</feature>
<dbReference type="UniPathway" id="UPA00378"/>
<evidence type="ECO:0000256" key="6">
    <source>
        <dbReference type="ARBA" id="ARBA00017659"/>
    </source>
</evidence>
<keyword evidence="12" id="KW-0460">Magnesium</keyword>
<reference evidence="20" key="1">
    <citation type="submission" date="2019-06" db="EMBL/GenBank/DDBJ databases">
        <authorList>
            <person name="Zheng W."/>
        </authorList>
    </citation>
    <scope>NUCLEOTIDE SEQUENCE</scope>
    <source>
        <strain evidence="20">QDHG01</strain>
    </source>
</reference>
<feature type="transmembrane region" description="Helical" evidence="19">
    <location>
        <begin position="297"/>
        <end position="318"/>
    </location>
</feature>
<evidence type="ECO:0000256" key="11">
    <source>
        <dbReference type="ARBA" id="ARBA00022824"/>
    </source>
</evidence>
<feature type="transmembrane region" description="Helical" evidence="19">
    <location>
        <begin position="208"/>
        <end position="230"/>
    </location>
</feature>
<evidence type="ECO:0000256" key="9">
    <source>
        <dbReference type="ARBA" id="ARBA00022692"/>
    </source>
</evidence>
<evidence type="ECO:0000256" key="7">
    <source>
        <dbReference type="ARBA" id="ARBA00022676"/>
    </source>
</evidence>
<evidence type="ECO:0000256" key="4">
    <source>
        <dbReference type="ARBA" id="ARBA00009317"/>
    </source>
</evidence>
<dbReference type="Proteomes" id="UP000785679">
    <property type="component" value="Unassembled WGS sequence"/>
</dbReference>
<dbReference type="EMBL" id="RRYP01009628">
    <property type="protein sequence ID" value="TNV78933.1"/>
    <property type="molecule type" value="Genomic_DNA"/>
</dbReference>
<protein>
    <recommendedName>
        <fullName evidence="6">UDP-N-acetylglucosamine--dolichyl-phosphate N-acetylglucosaminephosphotransferase</fullName>
        <ecNumber evidence="5">2.7.8.15</ecNumber>
    </recommendedName>
    <alternativeName>
        <fullName evidence="15">GlcNAc-1-P transferase</fullName>
    </alternativeName>
    <alternativeName>
        <fullName evidence="16">N-acetylglucosamine-1-phosphate transferase</fullName>
    </alternativeName>
</protein>
<dbReference type="AlphaFoldDB" id="A0A8J8T2D6"/>
<evidence type="ECO:0000313" key="21">
    <source>
        <dbReference type="Proteomes" id="UP000785679"/>
    </source>
</evidence>
<keyword evidence="21" id="KW-1185">Reference proteome</keyword>
<evidence type="ECO:0000256" key="12">
    <source>
        <dbReference type="ARBA" id="ARBA00022842"/>
    </source>
</evidence>
<dbReference type="PANTHER" id="PTHR10571">
    <property type="entry name" value="UDP-N-ACETYLGLUCOSAMINE--DOLICHYL-PHOSPHATE N-ACETYLGLUCOSAMINEPHOSPHOTRANSFERASE"/>
    <property type="match status" value="1"/>
</dbReference>
<feature type="transmembrane region" description="Helical" evidence="19">
    <location>
        <begin position="354"/>
        <end position="376"/>
    </location>
</feature>
<comment type="caution">
    <text evidence="20">The sequence shown here is derived from an EMBL/GenBank/DDBJ whole genome shotgun (WGS) entry which is preliminary data.</text>
</comment>
<dbReference type="GO" id="GO:0046872">
    <property type="term" value="F:metal ion binding"/>
    <property type="evidence" value="ECO:0007669"/>
    <property type="project" value="UniProtKB-KW"/>
</dbReference>
<keyword evidence="10" id="KW-0479">Metal-binding</keyword>
<evidence type="ECO:0000256" key="10">
    <source>
        <dbReference type="ARBA" id="ARBA00022723"/>
    </source>
</evidence>
<keyword evidence="8" id="KW-0808">Transferase</keyword>
<comment type="subcellular location">
    <subcellularLocation>
        <location evidence="2">Endoplasmic reticulum membrane</location>
        <topology evidence="2">Multi-pass membrane protein</topology>
    </subcellularLocation>
</comment>
<evidence type="ECO:0000256" key="8">
    <source>
        <dbReference type="ARBA" id="ARBA00022679"/>
    </source>
</evidence>
<evidence type="ECO:0000256" key="14">
    <source>
        <dbReference type="ARBA" id="ARBA00023136"/>
    </source>
</evidence>
<dbReference type="InterPro" id="IPR033895">
    <property type="entry name" value="GPT"/>
</dbReference>
<evidence type="ECO:0000256" key="2">
    <source>
        <dbReference type="ARBA" id="ARBA00004477"/>
    </source>
</evidence>
<dbReference type="PANTHER" id="PTHR10571:SF0">
    <property type="entry name" value="UDP-N-ACETYLGLUCOSAMINE--DOLICHYL-PHOSPHATE N-ACETYLGLUCOSAMINEPHOSPHOTRANSFERASE"/>
    <property type="match status" value="1"/>
</dbReference>
<comment type="cofactor">
    <cofactor evidence="1">
        <name>Mg(2+)</name>
        <dbReference type="ChEBI" id="CHEBI:18420"/>
    </cofactor>
</comment>
<evidence type="ECO:0000256" key="19">
    <source>
        <dbReference type="SAM" id="Phobius"/>
    </source>
</evidence>